<dbReference type="AlphaFoldDB" id="A0A448WGA3"/>
<feature type="compositionally biased region" description="Polar residues" evidence="1">
    <location>
        <begin position="8"/>
        <end position="17"/>
    </location>
</feature>
<name>A0A448WGA3_9PLAT</name>
<protein>
    <submittedName>
        <fullName evidence="2">Uncharacterized protein</fullName>
    </submittedName>
</protein>
<organism evidence="2 3">
    <name type="scientific">Protopolystoma xenopodis</name>
    <dbReference type="NCBI Taxonomy" id="117903"/>
    <lineage>
        <taxon>Eukaryota</taxon>
        <taxon>Metazoa</taxon>
        <taxon>Spiralia</taxon>
        <taxon>Lophotrochozoa</taxon>
        <taxon>Platyhelminthes</taxon>
        <taxon>Monogenea</taxon>
        <taxon>Polyopisthocotylea</taxon>
        <taxon>Polystomatidea</taxon>
        <taxon>Polystomatidae</taxon>
        <taxon>Protopolystoma</taxon>
    </lineage>
</organism>
<feature type="region of interest" description="Disordered" evidence="1">
    <location>
        <begin position="1"/>
        <end position="26"/>
    </location>
</feature>
<sequence length="85" mass="9567">MAKITNDAGETSENVPSPLSDAGSHDNYYGRELRIRISSSSVNVYHTTKESSVRFHPKQGRMSRGLRQLERQTAAVQQESAIVFW</sequence>
<accession>A0A448WGA3</accession>
<dbReference type="Proteomes" id="UP000784294">
    <property type="component" value="Unassembled WGS sequence"/>
</dbReference>
<feature type="region of interest" description="Disordered" evidence="1">
    <location>
        <begin position="48"/>
        <end position="67"/>
    </location>
</feature>
<comment type="caution">
    <text evidence="2">The sequence shown here is derived from an EMBL/GenBank/DDBJ whole genome shotgun (WGS) entry which is preliminary data.</text>
</comment>
<keyword evidence="3" id="KW-1185">Reference proteome</keyword>
<evidence type="ECO:0000256" key="1">
    <source>
        <dbReference type="SAM" id="MobiDB-lite"/>
    </source>
</evidence>
<gene>
    <name evidence="2" type="ORF">PXEA_LOCUS4446</name>
</gene>
<proteinExistence type="predicted"/>
<dbReference type="EMBL" id="CAAALY010010579">
    <property type="protein sequence ID" value="VEL11006.1"/>
    <property type="molecule type" value="Genomic_DNA"/>
</dbReference>
<evidence type="ECO:0000313" key="3">
    <source>
        <dbReference type="Proteomes" id="UP000784294"/>
    </source>
</evidence>
<reference evidence="2" key="1">
    <citation type="submission" date="2018-11" db="EMBL/GenBank/DDBJ databases">
        <authorList>
            <consortium name="Pathogen Informatics"/>
        </authorList>
    </citation>
    <scope>NUCLEOTIDE SEQUENCE</scope>
</reference>
<evidence type="ECO:0000313" key="2">
    <source>
        <dbReference type="EMBL" id="VEL11006.1"/>
    </source>
</evidence>